<evidence type="ECO:0000313" key="4">
    <source>
        <dbReference type="Proteomes" id="UP000540490"/>
    </source>
</evidence>
<dbReference type="EMBL" id="JABEQN010000005">
    <property type="protein sequence ID" value="MBB2193157.1"/>
    <property type="molecule type" value="Genomic_DNA"/>
</dbReference>
<accession>A0A7W4IJ78</accession>
<name>A0A7W4IJ78_9PROT</name>
<evidence type="ECO:0000256" key="1">
    <source>
        <dbReference type="SAM" id="MobiDB-lite"/>
    </source>
</evidence>
<keyword evidence="4" id="KW-1185">Reference proteome</keyword>
<proteinExistence type="predicted"/>
<feature type="region of interest" description="Disordered" evidence="1">
    <location>
        <begin position="59"/>
        <end position="82"/>
    </location>
</feature>
<dbReference type="RefSeq" id="WP_182973171.1">
    <property type="nucleotide sequence ID" value="NZ_JABEQN010000005.1"/>
</dbReference>
<evidence type="ECO:0000313" key="5">
    <source>
        <dbReference type="Proteomes" id="UP000561077"/>
    </source>
</evidence>
<comment type="caution">
    <text evidence="2">The sequence shown here is derived from an EMBL/GenBank/DDBJ whole genome shotgun (WGS) entry which is preliminary data.</text>
</comment>
<protein>
    <submittedName>
        <fullName evidence="2">Uncharacterized protein</fullName>
    </submittedName>
</protein>
<evidence type="ECO:0000313" key="2">
    <source>
        <dbReference type="EMBL" id="MBB2163831.1"/>
    </source>
</evidence>
<organism evidence="2 5">
    <name type="scientific">Gluconacetobacter dulcium</name>
    <dbReference type="NCBI Taxonomy" id="2729096"/>
    <lineage>
        <taxon>Bacteria</taxon>
        <taxon>Pseudomonadati</taxon>
        <taxon>Pseudomonadota</taxon>
        <taxon>Alphaproteobacteria</taxon>
        <taxon>Acetobacterales</taxon>
        <taxon>Acetobacteraceae</taxon>
        <taxon>Gluconacetobacter</taxon>
    </lineage>
</organism>
<dbReference type="Proteomes" id="UP000561077">
    <property type="component" value="Unassembled WGS sequence"/>
</dbReference>
<reference evidence="4 5" key="1">
    <citation type="submission" date="2020-04" db="EMBL/GenBank/DDBJ databases">
        <title>Description of novel Gluconacetobacter.</title>
        <authorList>
            <person name="Sombolestani A."/>
        </authorList>
    </citation>
    <scope>NUCLEOTIDE SEQUENCE [LARGE SCALE GENOMIC DNA]</scope>
    <source>
        <strain evidence="3 4">LMG 1728</strain>
        <strain evidence="2 5">LMG 1731</strain>
    </source>
</reference>
<dbReference type="EMBL" id="JABEQO010000004">
    <property type="protein sequence ID" value="MBB2163831.1"/>
    <property type="molecule type" value="Genomic_DNA"/>
</dbReference>
<sequence>MEPLWESSVLALVCEGWEYSRLDMLADVPASLINQWEDIYTAVPDPFLKPAIESLLQRSRPPGQPALHRGGSSYRLAGDQNG</sequence>
<gene>
    <name evidence="3" type="ORF">HLH25_05795</name>
    <name evidence="2" type="ORF">HLH26_04640</name>
</gene>
<evidence type="ECO:0000313" key="3">
    <source>
        <dbReference type="EMBL" id="MBB2193157.1"/>
    </source>
</evidence>
<dbReference type="Proteomes" id="UP000540490">
    <property type="component" value="Unassembled WGS sequence"/>
</dbReference>
<dbReference type="AlphaFoldDB" id="A0A7W4IJ78"/>